<keyword evidence="1" id="KW-0732">Signal</keyword>
<evidence type="ECO:0008006" key="4">
    <source>
        <dbReference type="Google" id="ProtNLM"/>
    </source>
</evidence>
<protein>
    <recommendedName>
        <fullName evidence="4">Lipoprotein</fullName>
    </recommendedName>
</protein>
<dbReference type="EMBL" id="QWKZ01000062">
    <property type="protein sequence ID" value="RIH84374.1"/>
    <property type="molecule type" value="Genomic_DNA"/>
</dbReference>
<dbReference type="OrthoDB" id="24329at2"/>
<dbReference type="AlphaFoldDB" id="A0A399EI46"/>
<evidence type="ECO:0000313" key="3">
    <source>
        <dbReference type="Proteomes" id="UP000265800"/>
    </source>
</evidence>
<proteinExistence type="predicted"/>
<gene>
    <name evidence="2" type="ORF">Mlute_01907</name>
</gene>
<keyword evidence="3" id="KW-1185">Reference proteome</keyword>
<feature type="signal peptide" evidence="1">
    <location>
        <begin position="1"/>
        <end position="31"/>
    </location>
</feature>
<sequence>MRAATIKLMKRLLLLTMAALLLGAGCNNRPAAPPPPPVFDPPADGPLVFKYDAAEGYLDYWYKDNARGIGMQTYVEALDGSWRAMALPILPYRSEYDPAFFRVQSLVTTEGYLVHYGLDQTLNKIYGGRKFRWKYRFKLHTQENPWRFEAPIGPVEFEVLERFPWEPGVQAAIIDTRNLFLHNAIATSPIGAPPFIGCLQEDVPGIFNAKKGIYIASWHRGVIQWRDEDVDVTWPGPGNPPWSYTRNWYWIDGEYEAYVATSNSNPIYITNGIQYNPRFPSLSNRTHEVILLSYADGVGPYPKSWEKRYFRLAGRGAGAFLNPDGSVRCEFGEWRLDEITDPAAIAWFDAFRTSRREQPPDGPMTPQQRAWLWPAGW</sequence>
<dbReference type="PROSITE" id="PS51257">
    <property type="entry name" value="PROKAR_LIPOPROTEIN"/>
    <property type="match status" value="1"/>
</dbReference>
<accession>A0A399EI46</accession>
<comment type="caution">
    <text evidence="2">The sequence shown here is derived from an EMBL/GenBank/DDBJ whole genome shotgun (WGS) entry which is preliminary data.</text>
</comment>
<evidence type="ECO:0000256" key="1">
    <source>
        <dbReference type="SAM" id="SignalP"/>
    </source>
</evidence>
<organism evidence="2 3">
    <name type="scientific">Meiothermus luteus</name>
    <dbReference type="NCBI Taxonomy" id="2026184"/>
    <lineage>
        <taxon>Bacteria</taxon>
        <taxon>Thermotogati</taxon>
        <taxon>Deinococcota</taxon>
        <taxon>Deinococci</taxon>
        <taxon>Thermales</taxon>
        <taxon>Thermaceae</taxon>
        <taxon>Meiothermus</taxon>
    </lineage>
</organism>
<feature type="chain" id="PRO_5017344693" description="Lipoprotein" evidence="1">
    <location>
        <begin position="32"/>
        <end position="377"/>
    </location>
</feature>
<name>A0A399EI46_9DEIN</name>
<evidence type="ECO:0000313" key="2">
    <source>
        <dbReference type="EMBL" id="RIH84374.1"/>
    </source>
</evidence>
<reference evidence="2 3" key="1">
    <citation type="submission" date="2018-08" db="EMBL/GenBank/DDBJ databases">
        <title>Meiothermus luteus KCTC 52599 genome sequencing project.</title>
        <authorList>
            <person name="Da Costa M.S."/>
            <person name="Albuquerque L."/>
            <person name="Raposo P."/>
            <person name="Froufe H.J.C."/>
            <person name="Barroso C.S."/>
            <person name="Egas C."/>
        </authorList>
    </citation>
    <scope>NUCLEOTIDE SEQUENCE [LARGE SCALE GENOMIC DNA]</scope>
    <source>
        <strain evidence="2 3">KCTC 52599</strain>
    </source>
</reference>
<dbReference type="Proteomes" id="UP000265800">
    <property type="component" value="Unassembled WGS sequence"/>
</dbReference>